<evidence type="ECO:0000313" key="1">
    <source>
        <dbReference type="EMBL" id="MBL4936883.1"/>
    </source>
</evidence>
<dbReference type="Gene3D" id="3.50.50.60">
    <property type="entry name" value="FAD/NAD(P)-binding domain"/>
    <property type="match status" value="1"/>
</dbReference>
<comment type="caution">
    <text evidence="1">The sequence shown here is derived from an EMBL/GenBank/DDBJ whole genome shotgun (WGS) entry which is preliminary data.</text>
</comment>
<protein>
    <submittedName>
        <fullName evidence="1">NAD(P)/FAD-dependent oxidoreductase</fullName>
    </submittedName>
</protein>
<evidence type="ECO:0000313" key="2">
    <source>
        <dbReference type="Proteomes" id="UP000632377"/>
    </source>
</evidence>
<gene>
    <name evidence="1" type="ORF">JK636_14080</name>
</gene>
<dbReference type="InterPro" id="IPR036188">
    <property type="entry name" value="FAD/NAD-bd_sf"/>
</dbReference>
<reference evidence="1 2" key="1">
    <citation type="submission" date="2021-01" db="EMBL/GenBank/DDBJ databases">
        <title>Genome public.</title>
        <authorList>
            <person name="Liu C."/>
            <person name="Sun Q."/>
        </authorList>
    </citation>
    <scope>NUCLEOTIDE SEQUENCE [LARGE SCALE GENOMIC DNA]</scope>
    <source>
        <strain evidence="1 2">YIM B02515</strain>
    </source>
</reference>
<keyword evidence="2" id="KW-1185">Reference proteome</keyword>
<proteinExistence type="predicted"/>
<dbReference type="RefSeq" id="WP_202749643.1">
    <property type="nucleotide sequence ID" value="NZ_JAESWC010000009.1"/>
</dbReference>
<dbReference type="SUPFAM" id="SSF51905">
    <property type="entry name" value="FAD/NAD(P)-binding domain"/>
    <property type="match status" value="1"/>
</dbReference>
<dbReference type="EMBL" id="JAESWC010000009">
    <property type="protein sequence ID" value="MBL4936883.1"/>
    <property type="molecule type" value="Genomic_DNA"/>
</dbReference>
<dbReference type="Pfam" id="PF13450">
    <property type="entry name" value="NAD_binding_8"/>
    <property type="match status" value="1"/>
</dbReference>
<sequence>MKVAIMGAGLSGLCCAIILEQNGIEPVIFEKRNLCGDRFINGEAIFNITNRPINNCLDFFKDKYNINLKPISEVKEITIYSPNFESNLSGNLGYTNYRGRHKDSFENQLFNQVKSEIIFNSNYDYEDLTKEFTHVVLATGDSAYASKLNNFKTDLTVNLRGATVEGNFGLSHISSWYNNEFSPKGYSYLIPLNEREANISIGYPVYEDTKKYKIDDLWDKFYKRAQKDTEQKLNIIDKFEVERYIIGICHKAKLDNTYFIGNCFGAISPGFGLGQFVSVLTGIYAAFDICSKGDYEELVVPLRETYENSLVFRRRLEKLSNNQLDFLIGGINDKLISKMFSDDTEIDFFKIASKLLKPFTKL</sequence>
<accession>A0ABS1TBZ5</accession>
<dbReference type="Proteomes" id="UP000632377">
    <property type="component" value="Unassembled WGS sequence"/>
</dbReference>
<organism evidence="1 2">
    <name type="scientific">Clostridium rhizosphaerae</name>
    <dbReference type="NCBI Taxonomy" id="2803861"/>
    <lineage>
        <taxon>Bacteria</taxon>
        <taxon>Bacillati</taxon>
        <taxon>Bacillota</taxon>
        <taxon>Clostridia</taxon>
        <taxon>Eubacteriales</taxon>
        <taxon>Clostridiaceae</taxon>
        <taxon>Clostridium</taxon>
    </lineage>
</organism>
<name>A0ABS1TBZ5_9CLOT</name>